<dbReference type="Proteomes" id="UP000681722">
    <property type="component" value="Unassembled WGS sequence"/>
</dbReference>
<keyword evidence="1" id="KW-0812">Transmembrane</keyword>
<gene>
    <name evidence="2" type="ORF">SRO942_LOCUS40226</name>
</gene>
<comment type="caution">
    <text evidence="2">The sequence shown here is derived from an EMBL/GenBank/DDBJ whole genome shotgun (WGS) entry which is preliminary data.</text>
</comment>
<sequence>MTFNLFSNVDSSNDDDDVRYELITTRLFLLLMAGALAVLIFYTGLSLQQKTVFIDSPSLATLLDLISSITQGNDLIPMFDSHFLVERHQYARQKSAFMTARMVILFYLLLTDSEQDIGN</sequence>
<evidence type="ECO:0000256" key="1">
    <source>
        <dbReference type="SAM" id="Phobius"/>
    </source>
</evidence>
<dbReference type="AlphaFoldDB" id="A0A8S2VSI1"/>
<keyword evidence="1" id="KW-0472">Membrane</keyword>
<proteinExistence type="predicted"/>
<organism evidence="2 3">
    <name type="scientific">Didymodactylos carnosus</name>
    <dbReference type="NCBI Taxonomy" id="1234261"/>
    <lineage>
        <taxon>Eukaryota</taxon>
        <taxon>Metazoa</taxon>
        <taxon>Spiralia</taxon>
        <taxon>Gnathifera</taxon>
        <taxon>Rotifera</taxon>
        <taxon>Eurotatoria</taxon>
        <taxon>Bdelloidea</taxon>
        <taxon>Philodinida</taxon>
        <taxon>Philodinidae</taxon>
        <taxon>Didymodactylos</taxon>
    </lineage>
</organism>
<dbReference type="EMBL" id="CAJOBC010093159">
    <property type="protein sequence ID" value="CAF4414861.1"/>
    <property type="molecule type" value="Genomic_DNA"/>
</dbReference>
<protein>
    <submittedName>
        <fullName evidence="2">Uncharacterized protein</fullName>
    </submittedName>
</protein>
<evidence type="ECO:0000313" key="3">
    <source>
        <dbReference type="Proteomes" id="UP000681722"/>
    </source>
</evidence>
<keyword evidence="1" id="KW-1133">Transmembrane helix</keyword>
<feature type="transmembrane region" description="Helical" evidence="1">
    <location>
        <begin position="27"/>
        <end position="45"/>
    </location>
</feature>
<reference evidence="2" key="1">
    <citation type="submission" date="2021-02" db="EMBL/GenBank/DDBJ databases">
        <authorList>
            <person name="Nowell W R."/>
        </authorList>
    </citation>
    <scope>NUCLEOTIDE SEQUENCE</scope>
</reference>
<accession>A0A8S2VSI1</accession>
<evidence type="ECO:0000313" key="2">
    <source>
        <dbReference type="EMBL" id="CAF4414861.1"/>
    </source>
</evidence>
<name>A0A8S2VSI1_9BILA</name>